<keyword evidence="3" id="KW-1185">Reference proteome</keyword>
<keyword evidence="1" id="KW-0812">Transmembrane</keyword>
<accession>A0AAV4Y863</accession>
<comment type="caution">
    <text evidence="2">The sequence shown here is derived from an EMBL/GenBank/DDBJ whole genome shotgun (WGS) entry which is preliminary data.</text>
</comment>
<keyword evidence="1" id="KW-0472">Membrane</keyword>
<sequence length="166" mass="18774">MLHPKSRGTDKPGLVKVKVCARSSKVNKIAGKSEFAKDLVGSTNRQFRARELYLLFCVYINASTILATNPYFRGPRTLLATLWTYPLESKNSTCSSTSTSLRTTSTILAINHHFRVIELYLLSCGRRQHQIISYFSYKPPLSRTLFAILELNNINTSTVLAPNRQF</sequence>
<organism evidence="2 3">
    <name type="scientific">Caerostris extrusa</name>
    <name type="common">Bark spider</name>
    <name type="synonym">Caerostris bankana</name>
    <dbReference type="NCBI Taxonomy" id="172846"/>
    <lineage>
        <taxon>Eukaryota</taxon>
        <taxon>Metazoa</taxon>
        <taxon>Ecdysozoa</taxon>
        <taxon>Arthropoda</taxon>
        <taxon>Chelicerata</taxon>
        <taxon>Arachnida</taxon>
        <taxon>Araneae</taxon>
        <taxon>Araneomorphae</taxon>
        <taxon>Entelegynae</taxon>
        <taxon>Araneoidea</taxon>
        <taxon>Araneidae</taxon>
        <taxon>Caerostris</taxon>
    </lineage>
</organism>
<dbReference type="AlphaFoldDB" id="A0AAV4Y863"/>
<protein>
    <submittedName>
        <fullName evidence="2">Uncharacterized protein</fullName>
    </submittedName>
</protein>
<dbReference type="EMBL" id="BPLR01001397">
    <property type="protein sequence ID" value="GIZ02106.1"/>
    <property type="molecule type" value="Genomic_DNA"/>
</dbReference>
<gene>
    <name evidence="2" type="ORF">CEXT_252101</name>
</gene>
<feature type="transmembrane region" description="Helical" evidence="1">
    <location>
        <begin position="52"/>
        <end position="72"/>
    </location>
</feature>
<evidence type="ECO:0000256" key="1">
    <source>
        <dbReference type="SAM" id="Phobius"/>
    </source>
</evidence>
<evidence type="ECO:0000313" key="2">
    <source>
        <dbReference type="EMBL" id="GIZ02106.1"/>
    </source>
</evidence>
<name>A0AAV4Y863_CAEEX</name>
<dbReference type="Proteomes" id="UP001054945">
    <property type="component" value="Unassembled WGS sequence"/>
</dbReference>
<proteinExistence type="predicted"/>
<reference evidence="2 3" key="1">
    <citation type="submission" date="2021-06" db="EMBL/GenBank/DDBJ databases">
        <title>Caerostris extrusa draft genome.</title>
        <authorList>
            <person name="Kono N."/>
            <person name="Arakawa K."/>
        </authorList>
    </citation>
    <scope>NUCLEOTIDE SEQUENCE [LARGE SCALE GENOMIC DNA]</scope>
</reference>
<keyword evidence="1" id="KW-1133">Transmembrane helix</keyword>
<evidence type="ECO:0000313" key="3">
    <source>
        <dbReference type="Proteomes" id="UP001054945"/>
    </source>
</evidence>